<gene>
    <name evidence="5" type="ORF">CQA43_07575</name>
</gene>
<dbReference type="Gene3D" id="2.160.10.10">
    <property type="entry name" value="Hexapeptide repeat proteins"/>
    <property type="match status" value="1"/>
</dbReference>
<dbReference type="PANTHER" id="PTHR43300">
    <property type="entry name" value="ACETYLTRANSFERASE"/>
    <property type="match status" value="1"/>
</dbReference>
<keyword evidence="5" id="KW-0413">Isomerase</keyword>
<dbReference type="InterPro" id="IPR050179">
    <property type="entry name" value="Trans_hexapeptide_repeat"/>
</dbReference>
<evidence type="ECO:0000256" key="4">
    <source>
        <dbReference type="ARBA" id="ARBA00023315"/>
    </source>
</evidence>
<keyword evidence="6" id="KW-1185">Reference proteome</keyword>
<name>A0A3D8IAJ3_9HELI</name>
<dbReference type="Pfam" id="PF00132">
    <property type="entry name" value="Hexapep"/>
    <property type="match status" value="3"/>
</dbReference>
<dbReference type="InterPro" id="IPR018357">
    <property type="entry name" value="Hexapep_transf_CS"/>
</dbReference>
<dbReference type="EMBL" id="NXLS01000008">
    <property type="protein sequence ID" value="RDU62157.1"/>
    <property type="molecule type" value="Genomic_DNA"/>
</dbReference>
<sequence length="187" mass="20096">MIHPLSDVQSKNIGENTKIWQFCVVLPNAIIGENCNICSHCFIENDVKIGNNVTIKCGVQVWDGITIEDDVFIGANVSFTNDKYPRSKQYPSTFAKTLIKKGASIGAGAVILPGIIIGERATIAAGAVVTKDVGDDCTIIPQITLRGGGVINNPLFATLSNIKIKSKNPKNSYQAINNRVNNHGKAM</sequence>
<dbReference type="GO" id="GO:0016746">
    <property type="term" value="F:acyltransferase activity"/>
    <property type="evidence" value="ECO:0007669"/>
    <property type="project" value="UniProtKB-KW"/>
</dbReference>
<dbReference type="OrthoDB" id="9782091at2"/>
<dbReference type="InterPro" id="IPR001451">
    <property type="entry name" value="Hexapep"/>
</dbReference>
<reference evidence="5 6" key="1">
    <citation type="submission" date="2018-04" db="EMBL/GenBank/DDBJ databases">
        <title>Novel Campyloabacter and Helicobacter Species and Strains.</title>
        <authorList>
            <person name="Mannion A.J."/>
            <person name="Shen Z."/>
            <person name="Fox J.G."/>
        </authorList>
    </citation>
    <scope>NUCLEOTIDE SEQUENCE [LARGE SCALE GENOMIC DNA]</scope>
    <source>
        <strain evidence="5 6">MIT 99-5101</strain>
    </source>
</reference>
<evidence type="ECO:0000256" key="3">
    <source>
        <dbReference type="ARBA" id="ARBA00022737"/>
    </source>
</evidence>
<evidence type="ECO:0000313" key="6">
    <source>
        <dbReference type="Proteomes" id="UP000256650"/>
    </source>
</evidence>
<dbReference type="SUPFAM" id="SSF51161">
    <property type="entry name" value="Trimeric LpxA-like enzymes"/>
    <property type="match status" value="1"/>
</dbReference>
<dbReference type="PROSITE" id="PS00101">
    <property type="entry name" value="HEXAPEP_TRANSFERASES"/>
    <property type="match status" value="1"/>
</dbReference>
<protein>
    <submittedName>
        <fullName evidence="5">dTDP-6-deoxy-3,4-keto-hexulose isomerase</fullName>
    </submittedName>
</protein>
<keyword evidence="4" id="KW-0012">Acyltransferase</keyword>
<dbReference type="AlphaFoldDB" id="A0A3D8IAJ3"/>
<dbReference type="PANTHER" id="PTHR43300:SF4">
    <property type="entry name" value="ACYL-[ACYL-CARRIER-PROTEIN]--UDP-N-ACETYLGLUCOSAMINE O-ACYLTRANSFERASE"/>
    <property type="match status" value="1"/>
</dbReference>
<comment type="caution">
    <text evidence="5">The sequence shown here is derived from an EMBL/GenBank/DDBJ whole genome shotgun (WGS) entry which is preliminary data.</text>
</comment>
<evidence type="ECO:0000256" key="2">
    <source>
        <dbReference type="ARBA" id="ARBA00022679"/>
    </source>
</evidence>
<dbReference type="CDD" id="cd03358">
    <property type="entry name" value="LbH_WxcM_N_like"/>
    <property type="match status" value="1"/>
</dbReference>
<keyword evidence="2" id="KW-0808">Transferase</keyword>
<dbReference type="GO" id="GO:0016853">
    <property type="term" value="F:isomerase activity"/>
    <property type="evidence" value="ECO:0007669"/>
    <property type="project" value="UniProtKB-KW"/>
</dbReference>
<evidence type="ECO:0000313" key="5">
    <source>
        <dbReference type="EMBL" id="RDU62157.1"/>
    </source>
</evidence>
<dbReference type="InterPro" id="IPR011004">
    <property type="entry name" value="Trimer_LpxA-like_sf"/>
</dbReference>
<dbReference type="Proteomes" id="UP000256650">
    <property type="component" value="Unassembled WGS sequence"/>
</dbReference>
<comment type="similarity">
    <text evidence="1">Belongs to the transferase hexapeptide repeat family.</text>
</comment>
<accession>A0A3D8IAJ3</accession>
<proteinExistence type="inferred from homology"/>
<keyword evidence="3" id="KW-0677">Repeat</keyword>
<organism evidence="5 6">
    <name type="scientific">Helicobacter ganmani</name>
    <dbReference type="NCBI Taxonomy" id="60246"/>
    <lineage>
        <taxon>Bacteria</taxon>
        <taxon>Pseudomonadati</taxon>
        <taxon>Campylobacterota</taxon>
        <taxon>Epsilonproteobacteria</taxon>
        <taxon>Campylobacterales</taxon>
        <taxon>Helicobacteraceae</taxon>
        <taxon>Helicobacter</taxon>
    </lineage>
</organism>
<evidence type="ECO:0000256" key="1">
    <source>
        <dbReference type="ARBA" id="ARBA00007274"/>
    </source>
</evidence>